<dbReference type="Pfam" id="PF12400">
    <property type="entry name" value="STIMATE"/>
    <property type="match status" value="1"/>
</dbReference>
<organism evidence="4 5">
    <name type="scientific">Aphanomyces stellatus</name>
    <dbReference type="NCBI Taxonomy" id="120398"/>
    <lineage>
        <taxon>Eukaryota</taxon>
        <taxon>Sar</taxon>
        <taxon>Stramenopiles</taxon>
        <taxon>Oomycota</taxon>
        <taxon>Saprolegniomycetes</taxon>
        <taxon>Saprolegniales</taxon>
        <taxon>Verrucalvaceae</taxon>
        <taxon>Aphanomyces</taxon>
    </lineage>
</organism>
<feature type="transmembrane region" description="Helical" evidence="2">
    <location>
        <begin position="195"/>
        <end position="216"/>
    </location>
</feature>
<keyword evidence="2" id="KW-0472">Membrane</keyword>
<feature type="transmembrane region" description="Helical" evidence="2">
    <location>
        <begin position="149"/>
        <end position="175"/>
    </location>
</feature>
<dbReference type="InterPro" id="IPR022127">
    <property type="entry name" value="STIMATE/YPL162C"/>
</dbReference>
<dbReference type="Proteomes" id="UP000332933">
    <property type="component" value="Unassembled WGS sequence"/>
</dbReference>
<reference evidence="4 5" key="1">
    <citation type="submission" date="2019-03" db="EMBL/GenBank/DDBJ databases">
        <authorList>
            <person name="Gaulin E."/>
            <person name="Dumas B."/>
        </authorList>
    </citation>
    <scope>NUCLEOTIDE SEQUENCE [LARGE SCALE GENOMIC DNA]</scope>
    <source>
        <strain evidence="4">CBS 568.67</strain>
    </source>
</reference>
<feature type="compositionally biased region" description="Polar residues" evidence="1">
    <location>
        <begin position="240"/>
        <end position="253"/>
    </location>
</feature>
<dbReference type="EMBL" id="VJMH01005685">
    <property type="protein sequence ID" value="KAF0693513.1"/>
    <property type="molecule type" value="Genomic_DNA"/>
</dbReference>
<proteinExistence type="predicted"/>
<feature type="transmembrane region" description="Helical" evidence="2">
    <location>
        <begin position="31"/>
        <end position="47"/>
    </location>
</feature>
<evidence type="ECO:0000313" key="5">
    <source>
        <dbReference type="Proteomes" id="UP000332933"/>
    </source>
</evidence>
<accession>A0A485L4Q0</accession>
<reference evidence="3" key="2">
    <citation type="submission" date="2019-06" db="EMBL/GenBank/DDBJ databases">
        <title>Genomics analysis of Aphanomyces spp. identifies a new class of oomycete effector associated with host adaptation.</title>
        <authorList>
            <person name="Gaulin E."/>
        </authorList>
    </citation>
    <scope>NUCLEOTIDE SEQUENCE</scope>
    <source>
        <strain evidence="3">CBS 578.67</strain>
    </source>
</reference>
<dbReference type="EMBL" id="CAADRA010005706">
    <property type="protein sequence ID" value="VFT92341.1"/>
    <property type="molecule type" value="Genomic_DNA"/>
</dbReference>
<feature type="transmembrane region" description="Helical" evidence="2">
    <location>
        <begin position="109"/>
        <end position="128"/>
    </location>
</feature>
<dbReference type="GO" id="GO:0016020">
    <property type="term" value="C:membrane"/>
    <property type="evidence" value="ECO:0007669"/>
    <property type="project" value="TreeGrafter"/>
</dbReference>
<feature type="transmembrane region" description="Helical" evidence="2">
    <location>
        <begin position="68"/>
        <end position="89"/>
    </location>
</feature>
<dbReference type="PANTHER" id="PTHR31735:SF1">
    <property type="entry name" value="VACUOLAR MEMBRANE PROTEIN YPL162C"/>
    <property type="match status" value="1"/>
</dbReference>
<dbReference type="AlphaFoldDB" id="A0A485L4Q0"/>
<keyword evidence="2" id="KW-1133">Transmembrane helix</keyword>
<name>A0A485L4Q0_9STRA</name>
<dbReference type="PANTHER" id="PTHR31735">
    <property type="entry name" value="VACUOLAR MEMBRANE PROTEIN YPL162C"/>
    <property type="match status" value="1"/>
</dbReference>
<keyword evidence="5" id="KW-1185">Reference proteome</keyword>
<dbReference type="OrthoDB" id="431202at2759"/>
<keyword evidence="2" id="KW-0812">Transmembrane</keyword>
<sequence length="253" mass="27858">MSSSPLNGVSVMPNATEQERCTLLNGGFNDFIQVMLGVIALSVLIFKRYHEHPMRPVKIWMFDASKQLIGAGVAHVANMTIAIILTGLATGSNHPDQCAFYFVNFTMDTSFGVAVNFMLLKVLVWAAFRFNLTSLQVPGDYGHPIQVRVWAIQLITWLVIICTTKLIIGAFIYALETPLGDMASWLFAPLINYPKAELVIVMVACPVLMNGLQFWIQDNFLKKPASGMDSIPSDEEEKSLSPSPSTIVDGNSV</sequence>
<protein>
    <submittedName>
        <fullName evidence="4">Aste57867_15539 protein</fullName>
    </submittedName>
</protein>
<evidence type="ECO:0000256" key="2">
    <source>
        <dbReference type="SAM" id="Phobius"/>
    </source>
</evidence>
<evidence type="ECO:0000256" key="1">
    <source>
        <dbReference type="SAM" id="MobiDB-lite"/>
    </source>
</evidence>
<gene>
    <name evidence="4" type="primary">Aste57867_15539</name>
    <name evidence="3" type="ORF">As57867_015483</name>
    <name evidence="4" type="ORF">ASTE57867_15539</name>
</gene>
<evidence type="ECO:0000313" key="3">
    <source>
        <dbReference type="EMBL" id="KAF0693513.1"/>
    </source>
</evidence>
<feature type="region of interest" description="Disordered" evidence="1">
    <location>
        <begin position="227"/>
        <end position="253"/>
    </location>
</feature>
<evidence type="ECO:0000313" key="4">
    <source>
        <dbReference type="EMBL" id="VFT92341.1"/>
    </source>
</evidence>